<dbReference type="GO" id="GO:0005829">
    <property type="term" value="C:cytosol"/>
    <property type="evidence" value="ECO:0007669"/>
    <property type="project" value="TreeGrafter"/>
</dbReference>
<reference evidence="2 3" key="1">
    <citation type="submission" date="2017-07" db="EMBL/GenBank/DDBJ databases">
        <title>Genomes of Fischerella (Mastigocladus) sp. strains.</title>
        <authorList>
            <person name="Miller S.R."/>
        </authorList>
    </citation>
    <scope>NUCLEOTIDE SEQUENCE [LARGE SCALE GENOMIC DNA]</scope>
    <source>
        <strain evidence="2 3">CCMEE 5330</strain>
    </source>
</reference>
<dbReference type="Pfam" id="PF08442">
    <property type="entry name" value="ATP-grasp_2"/>
    <property type="match status" value="1"/>
</dbReference>
<dbReference type="Proteomes" id="UP000234966">
    <property type="component" value="Unassembled WGS sequence"/>
</dbReference>
<dbReference type="EMBL" id="NMQI01000667">
    <property type="protein sequence ID" value="PMB38545.1"/>
    <property type="molecule type" value="Genomic_DNA"/>
</dbReference>
<feature type="non-terminal residue" evidence="2">
    <location>
        <position position="134"/>
    </location>
</feature>
<dbReference type="InterPro" id="IPR013815">
    <property type="entry name" value="ATP_grasp_subdomain_1"/>
</dbReference>
<proteinExistence type="predicted"/>
<evidence type="ECO:0000313" key="2">
    <source>
        <dbReference type="EMBL" id="PMB38545.1"/>
    </source>
</evidence>
<dbReference type="AlphaFoldDB" id="A0A2N6LVK2"/>
<dbReference type="InterPro" id="IPR013650">
    <property type="entry name" value="ATP-grasp_succ-CoA_synth-type"/>
</dbReference>
<dbReference type="Gene3D" id="3.30.1490.20">
    <property type="entry name" value="ATP-grasp fold, A domain"/>
    <property type="match status" value="1"/>
</dbReference>
<organism evidence="2 3">
    <name type="scientific">Fischerella thermalis CCMEE 5330</name>
    <dbReference type="NCBI Taxonomy" id="2019670"/>
    <lineage>
        <taxon>Bacteria</taxon>
        <taxon>Bacillati</taxon>
        <taxon>Cyanobacteriota</taxon>
        <taxon>Cyanophyceae</taxon>
        <taxon>Nostocales</taxon>
        <taxon>Hapalosiphonaceae</taxon>
        <taxon>Fischerella</taxon>
    </lineage>
</organism>
<sequence>MELLEYQVKEWFRTIGIPVLPSQKIDHPTDLKRLKIRYPIVLKSQVHAGERAKAGGVRFAETTIDAIAAAQNIFNLPILGELPEVLLAEAKYNAEQEFFLAVVLDTAVCRPILLGCKEADIDWESAGKKMQHVV</sequence>
<dbReference type="RefSeq" id="WP_306417355.1">
    <property type="nucleotide sequence ID" value="NZ_NMQI01000667.1"/>
</dbReference>
<comment type="caution">
    <text evidence="2">The sequence shown here is derived from an EMBL/GenBank/DDBJ whole genome shotgun (WGS) entry which is preliminary data.</text>
</comment>
<dbReference type="GO" id="GO:0042709">
    <property type="term" value="C:succinate-CoA ligase complex"/>
    <property type="evidence" value="ECO:0007669"/>
    <property type="project" value="TreeGrafter"/>
</dbReference>
<evidence type="ECO:0000259" key="1">
    <source>
        <dbReference type="Pfam" id="PF08442"/>
    </source>
</evidence>
<feature type="domain" description="ATP-grasp fold succinyl-CoA synthetase-type" evidence="1">
    <location>
        <begin position="3"/>
        <end position="128"/>
    </location>
</feature>
<name>A0A2N6LVK2_9CYAN</name>
<dbReference type="GO" id="GO:0006104">
    <property type="term" value="P:succinyl-CoA metabolic process"/>
    <property type="evidence" value="ECO:0007669"/>
    <property type="project" value="TreeGrafter"/>
</dbReference>
<protein>
    <submittedName>
        <fullName evidence="2">ATPase</fullName>
    </submittedName>
</protein>
<dbReference type="GO" id="GO:0004775">
    <property type="term" value="F:succinate-CoA ligase (ADP-forming) activity"/>
    <property type="evidence" value="ECO:0007669"/>
    <property type="project" value="TreeGrafter"/>
</dbReference>
<dbReference type="PANTHER" id="PTHR11815:SF10">
    <property type="entry name" value="SUCCINATE--COA LIGASE [GDP-FORMING] SUBUNIT BETA, MITOCHONDRIAL"/>
    <property type="match status" value="1"/>
</dbReference>
<dbReference type="GO" id="GO:0006099">
    <property type="term" value="P:tricarboxylic acid cycle"/>
    <property type="evidence" value="ECO:0007669"/>
    <property type="project" value="TreeGrafter"/>
</dbReference>
<dbReference type="GO" id="GO:0005524">
    <property type="term" value="F:ATP binding"/>
    <property type="evidence" value="ECO:0007669"/>
    <property type="project" value="InterPro"/>
</dbReference>
<accession>A0A2N6LVK2</accession>
<dbReference type="SUPFAM" id="SSF56059">
    <property type="entry name" value="Glutathione synthetase ATP-binding domain-like"/>
    <property type="match status" value="1"/>
</dbReference>
<gene>
    <name evidence="2" type="ORF">CEN41_23495</name>
</gene>
<evidence type="ECO:0000313" key="3">
    <source>
        <dbReference type="Proteomes" id="UP000234966"/>
    </source>
</evidence>
<dbReference type="PANTHER" id="PTHR11815">
    <property type="entry name" value="SUCCINYL-COA SYNTHETASE BETA CHAIN"/>
    <property type="match status" value="1"/>
</dbReference>